<dbReference type="PROSITE" id="PS00455">
    <property type="entry name" value="AMP_BINDING"/>
    <property type="match status" value="1"/>
</dbReference>
<dbReference type="CDD" id="cd05920">
    <property type="entry name" value="23DHB-AMP_lg"/>
    <property type="match status" value="1"/>
</dbReference>
<evidence type="ECO:0000256" key="1">
    <source>
        <dbReference type="ARBA" id="ARBA00022598"/>
    </source>
</evidence>
<dbReference type="SUPFAM" id="SSF56801">
    <property type="entry name" value="Acetyl-CoA synthetase-like"/>
    <property type="match status" value="1"/>
</dbReference>
<sequence length="523" mass="56481">MWSEEFAARYRERGYWTGTTLGEVLRGAAARHPARTALVDGDTRLTYAELDALANRRAAGLRRRGLAAGDNVVVQLANTAEFLVTTFALLRLGARPVYALPAHRRSEISYLVAHSGAAAYVIPDRHAGFDFRVLAGEVADDSVRVLVDGDPGPYTALADVDADPVDLPEPDPSSVALFLLSGGTTGLPKLIPRTHDDYAYNLRASAEVTGMDAETVYLAALPVSHNFALACPGVLGTLYAGGTVVMAPSPSPADAFALIEREGVTVTALVPSLALLWLEAVKAVRRDLSSLRLLQVGGARLAEEPARRIRPELGCALQQVFGMAEGLLNYTRLDDPEDVVATTQGRPLCEDDEIRIVDSEGAEVAPGGIGELLTRGPYTLRGYYRAEEHNARSFTPDGFYVTGDLVRRLPTGHLVVEGRVKDVINRGGEKVPTEEVEDHLMTHPAVREAALVGVPDPMLGERSCAFLRVRDGERAPALRELTAYLRERGLADYKLPDRVEVRAEFPYTAVGKVSKKALVEGLS</sequence>
<dbReference type="InterPro" id="IPR000873">
    <property type="entry name" value="AMP-dep_synth/lig_dom"/>
</dbReference>
<dbReference type="EMBL" id="JACCFS010000001">
    <property type="protein sequence ID" value="NYJ35862.1"/>
    <property type="molecule type" value="Genomic_DNA"/>
</dbReference>
<dbReference type="Gene3D" id="3.40.50.980">
    <property type="match status" value="2"/>
</dbReference>
<dbReference type="Gene3D" id="2.30.38.10">
    <property type="entry name" value="Luciferase, Domain 3"/>
    <property type="match status" value="1"/>
</dbReference>
<evidence type="ECO:0000259" key="2">
    <source>
        <dbReference type="Pfam" id="PF00501"/>
    </source>
</evidence>
<protein>
    <submittedName>
        <fullName evidence="4">2,3-dihydroxybenzoate-AMP ligase</fullName>
        <ecNumber evidence="4">2.7.7.58</ecNumber>
    </submittedName>
</protein>
<keyword evidence="5" id="KW-1185">Reference proteome</keyword>
<dbReference type="Pfam" id="PF13193">
    <property type="entry name" value="AMP-binding_C"/>
    <property type="match status" value="1"/>
</dbReference>
<evidence type="ECO:0000313" key="5">
    <source>
        <dbReference type="Proteomes" id="UP000572051"/>
    </source>
</evidence>
<dbReference type="GO" id="GO:0016779">
    <property type="term" value="F:nucleotidyltransferase activity"/>
    <property type="evidence" value="ECO:0007669"/>
    <property type="project" value="UniProtKB-KW"/>
</dbReference>
<dbReference type="RefSeq" id="WP_179825337.1">
    <property type="nucleotide sequence ID" value="NZ_JACCFS010000001.1"/>
</dbReference>
<feature type="domain" description="AMP-binding enzyme C-terminal" evidence="3">
    <location>
        <begin position="435"/>
        <end position="512"/>
    </location>
</feature>
<evidence type="ECO:0000259" key="3">
    <source>
        <dbReference type="Pfam" id="PF13193"/>
    </source>
</evidence>
<dbReference type="InterPro" id="IPR050237">
    <property type="entry name" value="ATP-dep_AMP-bd_enzyme"/>
</dbReference>
<dbReference type="GO" id="GO:0016878">
    <property type="term" value="F:acid-thiol ligase activity"/>
    <property type="evidence" value="ECO:0007669"/>
    <property type="project" value="UniProtKB-ARBA"/>
</dbReference>
<keyword evidence="4" id="KW-0808">Transferase</keyword>
<dbReference type="AlphaFoldDB" id="A0A7Z0EQ61"/>
<dbReference type="Gene3D" id="3.30.300.30">
    <property type="match status" value="1"/>
</dbReference>
<dbReference type="FunFam" id="3.40.50.980:FF:000003">
    <property type="entry name" value="Vibriobactin-specific 2,3-dihydroxybenzoate-AMP ligase"/>
    <property type="match status" value="1"/>
</dbReference>
<name>A0A7Z0EQ61_9ACTN</name>
<gene>
    <name evidence="4" type="ORF">HNR10_003743</name>
</gene>
<dbReference type="PANTHER" id="PTHR43767:SF1">
    <property type="entry name" value="NONRIBOSOMAL PEPTIDE SYNTHASE PES1 (EUROFUNG)-RELATED"/>
    <property type="match status" value="1"/>
</dbReference>
<keyword evidence="1 4" id="KW-0436">Ligase</keyword>
<dbReference type="Pfam" id="PF00501">
    <property type="entry name" value="AMP-binding"/>
    <property type="match status" value="1"/>
</dbReference>
<dbReference type="FunFam" id="2.30.38.10:FF:000003">
    <property type="entry name" value="Vibriobactin-specific 2,3-dihydroxybenzoate-AMP ligase"/>
    <property type="match status" value="1"/>
</dbReference>
<feature type="domain" description="AMP-dependent synthetase/ligase" evidence="2">
    <location>
        <begin position="27"/>
        <end position="384"/>
    </location>
</feature>
<organism evidence="4 5">
    <name type="scientific">Nocardiopsis aegyptia</name>
    <dbReference type="NCBI Taxonomy" id="220378"/>
    <lineage>
        <taxon>Bacteria</taxon>
        <taxon>Bacillati</taxon>
        <taxon>Actinomycetota</taxon>
        <taxon>Actinomycetes</taxon>
        <taxon>Streptosporangiales</taxon>
        <taxon>Nocardiopsidaceae</taxon>
        <taxon>Nocardiopsis</taxon>
    </lineage>
</organism>
<dbReference type="InterPro" id="IPR045851">
    <property type="entry name" value="AMP-bd_C_sf"/>
</dbReference>
<accession>A0A7Z0EQ61</accession>
<dbReference type="Proteomes" id="UP000572051">
    <property type="component" value="Unassembled WGS sequence"/>
</dbReference>
<comment type="caution">
    <text evidence="4">The sequence shown here is derived from an EMBL/GenBank/DDBJ whole genome shotgun (WGS) entry which is preliminary data.</text>
</comment>
<dbReference type="InterPro" id="IPR020845">
    <property type="entry name" value="AMP-binding_CS"/>
</dbReference>
<evidence type="ECO:0000313" key="4">
    <source>
        <dbReference type="EMBL" id="NYJ35862.1"/>
    </source>
</evidence>
<dbReference type="InterPro" id="IPR025110">
    <property type="entry name" value="AMP-bd_C"/>
</dbReference>
<dbReference type="EC" id="2.7.7.58" evidence="4"/>
<reference evidence="4 5" key="1">
    <citation type="submission" date="2020-07" db="EMBL/GenBank/DDBJ databases">
        <title>Sequencing the genomes of 1000 actinobacteria strains.</title>
        <authorList>
            <person name="Klenk H.-P."/>
        </authorList>
    </citation>
    <scope>NUCLEOTIDE SEQUENCE [LARGE SCALE GENOMIC DNA]</scope>
    <source>
        <strain evidence="4 5">DSM 44442</strain>
    </source>
</reference>
<keyword evidence="4" id="KW-0548">Nucleotidyltransferase</keyword>
<dbReference type="PANTHER" id="PTHR43767">
    <property type="entry name" value="LONG-CHAIN-FATTY-ACID--COA LIGASE"/>
    <property type="match status" value="1"/>
</dbReference>
<proteinExistence type="predicted"/>